<dbReference type="PRINTS" id="PR00259">
    <property type="entry name" value="TMFOUR"/>
</dbReference>
<name>A0ABM1SPC0_LIMPO</name>
<keyword evidence="4 6" id="KW-1133">Transmembrane helix</keyword>
<evidence type="ECO:0000256" key="5">
    <source>
        <dbReference type="ARBA" id="ARBA00023136"/>
    </source>
</evidence>
<accession>A0ABM1SPC0</accession>
<dbReference type="RefSeq" id="XP_022245476.1">
    <property type="nucleotide sequence ID" value="XM_022389768.1"/>
</dbReference>
<dbReference type="SUPFAM" id="SSF48652">
    <property type="entry name" value="Tetraspanin"/>
    <property type="match status" value="1"/>
</dbReference>
<reference evidence="8 9" key="1">
    <citation type="submission" date="2025-05" db="UniProtKB">
        <authorList>
            <consortium name="RefSeq"/>
        </authorList>
    </citation>
    <scope>IDENTIFICATION</scope>
    <source>
        <tissue evidence="8 9">Muscle</tissue>
    </source>
</reference>
<dbReference type="PANTHER" id="PTHR19282:SF551">
    <property type="entry name" value="RE08073P-RELATED"/>
    <property type="match status" value="1"/>
</dbReference>
<evidence type="ECO:0000256" key="6">
    <source>
        <dbReference type="RuleBase" id="RU361218"/>
    </source>
</evidence>
<feature type="transmembrane region" description="Helical" evidence="6">
    <location>
        <begin position="12"/>
        <end position="35"/>
    </location>
</feature>
<evidence type="ECO:0000256" key="2">
    <source>
        <dbReference type="ARBA" id="ARBA00006840"/>
    </source>
</evidence>
<comment type="similarity">
    <text evidence="2 6">Belongs to the tetraspanin (TM4SF) family.</text>
</comment>
<proteinExistence type="inferred from homology"/>
<feature type="transmembrane region" description="Helical" evidence="6">
    <location>
        <begin position="55"/>
        <end position="78"/>
    </location>
</feature>
<dbReference type="InterPro" id="IPR008952">
    <property type="entry name" value="Tetraspanin_EC2_sf"/>
</dbReference>
<evidence type="ECO:0000313" key="7">
    <source>
        <dbReference type="Proteomes" id="UP000694941"/>
    </source>
</evidence>
<keyword evidence="5 6" id="KW-0472">Membrane</keyword>
<dbReference type="Pfam" id="PF00335">
    <property type="entry name" value="Tetraspanin"/>
    <property type="match status" value="1"/>
</dbReference>
<dbReference type="InterPro" id="IPR000301">
    <property type="entry name" value="Tetraspanin_animals"/>
</dbReference>
<evidence type="ECO:0000256" key="1">
    <source>
        <dbReference type="ARBA" id="ARBA00004141"/>
    </source>
</evidence>
<gene>
    <name evidence="8 9" type="primary">LOC106462491</name>
</gene>
<organism evidence="7 9">
    <name type="scientific">Limulus polyphemus</name>
    <name type="common">Atlantic horseshoe crab</name>
    <dbReference type="NCBI Taxonomy" id="6850"/>
    <lineage>
        <taxon>Eukaryota</taxon>
        <taxon>Metazoa</taxon>
        <taxon>Ecdysozoa</taxon>
        <taxon>Arthropoda</taxon>
        <taxon>Chelicerata</taxon>
        <taxon>Merostomata</taxon>
        <taxon>Xiphosura</taxon>
        <taxon>Limulidae</taxon>
        <taxon>Limulus</taxon>
    </lineage>
</organism>
<dbReference type="RefSeq" id="XP_013777870.1">
    <property type="nucleotide sequence ID" value="XM_013922416.2"/>
</dbReference>
<protein>
    <recommendedName>
        <fullName evidence="6">Tetraspanin</fullName>
    </recommendedName>
</protein>
<evidence type="ECO:0000313" key="9">
    <source>
        <dbReference type="RefSeq" id="XP_022245476.1"/>
    </source>
</evidence>
<dbReference type="PIRSF" id="PIRSF002419">
    <property type="entry name" value="Tetraspanin"/>
    <property type="match status" value="1"/>
</dbReference>
<dbReference type="Gene3D" id="1.10.1450.10">
    <property type="entry name" value="Tetraspanin"/>
    <property type="match status" value="1"/>
</dbReference>
<evidence type="ECO:0000256" key="4">
    <source>
        <dbReference type="ARBA" id="ARBA00022989"/>
    </source>
</evidence>
<dbReference type="GeneID" id="106462491"/>
<keyword evidence="3 6" id="KW-0812">Transmembrane</keyword>
<dbReference type="PANTHER" id="PTHR19282">
    <property type="entry name" value="TETRASPANIN"/>
    <property type="match status" value="1"/>
</dbReference>
<evidence type="ECO:0000313" key="8">
    <source>
        <dbReference type="RefSeq" id="XP_013777870.1"/>
    </source>
</evidence>
<feature type="transmembrane region" description="Helical" evidence="6">
    <location>
        <begin position="231"/>
        <end position="259"/>
    </location>
</feature>
<evidence type="ECO:0000256" key="3">
    <source>
        <dbReference type="ARBA" id="ARBA00022692"/>
    </source>
</evidence>
<feature type="transmembrane region" description="Helical" evidence="6">
    <location>
        <begin position="85"/>
        <end position="108"/>
    </location>
</feature>
<comment type="subcellular location">
    <subcellularLocation>
        <location evidence="1 6">Membrane</location>
        <topology evidence="1 6">Multi-pass membrane protein</topology>
    </subcellularLocation>
</comment>
<sequence length="267" mass="29291">MALKGCNVCIKYLVIIFNLLFWLAGIGVLAVAIWLHVDNATYLVQGDNENSYFTAIYVLMAAGSIMAVVASLGSCGAIRESPCMLGTFFVFLLVIFVAELTGGVWAWMNKEKVNEMIRSSVTRMVKEEYPNNELVKKTIDATQRDFECCGAKGIYDWAHSLYNNKDGGSEIELGFTAAGNFKVPESCCSVDKTLCEMRRKVNAVGLAFLPGLHQQGCIKVLEQHLQEHTKIVVGVAIGLAVIQILGLIFSMVLCCAISVERNPTYKA</sequence>
<dbReference type="InterPro" id="IPR018499">
    <property type="entry name" value="Tetraspanin/Peripherin"/>
</dbReference>
<dbReference type="Proteomes" id="UP000694941">
    <property type="component" value="Unplaced"/>
</dbReference>
<keyword evidence="7" id="KW-1185">Reference proteome</keyword>